<dbReference type="AlphaFoldDB" id="A0A542ZNK4"/>
<name>A0A542ZNK4_9MICO</name>
<reference evidence="2 3" key="1">
    <citation type="submission" date="2019-06" db="EMBL/GenBank/DDBJ databases">
        <title>Sequencing the genomes of 1000 actinobacteria strains.</title>
        <authorList>
            <person name="Klenk H.-P."/>
        </authorList>
    </citation>
    <scope>NUCLEOTIDE SEQUENCE [LARGE SCALE GENOMIC DNA]</scope>
    <source>
        <strain evidence="2 3">DSM 18082</strain>
    </source>
</reference>
<feature type="transmembrane region" description="Helical" evidence="1">
    <location>
        <begin position="212"/>
        <end position="235"/>
    </location>
</feature>
<keyword evidence="3" id="KW-1185">Reference proteome</keyword>
<keyword evidence="1" id="KW-1133">Transmembrane helix</keyword>
<sequence>MSARAGDWSLLGHDSDPLPGDDYEVHLQSRHYTSVAETINSQISKLRAIGHGDAKGEYAEGLASSANDISSELSKVQNRFETVAEQLAVWGPALAEGRRVTGSLLAQAEQEHRAMMANQSSGPLPSTATDAERLADRHRADRYSSAQDQLAHLTRQLEDELAYTRSIAKRVAERIDAAAHDKVKDSWWDQHVRKWVHDHAHLIEIIVRVIELTAILAALVALVIATGGAGLVPLVGLAPETFAAVATAVDLAASLVLPGALLAAHGLEMDAGVNGVGWGTIALDALSLVTFGAGRYLGAAAKGGESLAGGALRSAATTAAEDGLAVNVKNALRIVSDSNPLKLWAQGQRATNIAEAVENVDRAIEVPGNLGMRILAGDAELAQTMASLRAMENFPAVSSIATRALHLSQLNVAVNVIDHLHLARDTFVWFAGPSEGGESHGG</sequence>
<comment type="caution">
    <text evidence="2">The sequence shown here is derived from an EMBL/GenBank/DDBJ whole genome shotgun (WGS) entry which is preliminary data.</text>
</comment>
<evidence type="ECO:0000313" key="2">
    <source>
        <dbReference type="EMBL" id="TQL61922.1"/>
    </source>
</evidence>
<keyword evidence="1" id="KW-0472">Membrane</keyword>
<dbReference type="Proteomes" id="UP000319514">
    <property type="component" value="Unassembled WGS sequence"/>
</dbReference>
<proteinExistence type="predicted"/>
<organism evidence="2 3">
    <name type="scientific">Oryzihumus leptocrescens</name>
    <dbReference type="NCBI Taxonomy" id="297536"/>
    <lineage>
        <taxon>Bacteria</taxon>
        <taxon>Bacillati</taxon>
        <taxon>Actinomycetota</taxon>
        <taxon>Actinomycetes</taxon>
        <taxon>Micrococcales</taxon>
        <taxon>Intrasporangiaceae</taxon>
        <taxon>Oryzihumus</taxon>
    </lineage>
</organism>
<keyword evidence="1" id="KW-0812">Transmembrane</keyword>
<feature type="transmembrane region" description="Helical" evidence="1">
    <location>
        <begin position="242"/>
        <end position="264"/>
    </location>
</feature>
<evidence type="ECO:0000313" key="3">
    <source>
        <dbReference type="Proteomes" id="UP000319514"/>
    </source>
</evidence>
<gene>
    <name evidence="2" type="ORF">FB474_3346</name>
</gene>
<dbReference type="OrthoDB" id="5024177at2"/>
<feature type="transmembrane region" description="Helical" evidence="1">
    <location>
        <begin position="276"/>
        <end position="297"/>
    </location>
</feature>
<dbReference type="EMBL" id="VFOQ01000001">
    <property type="protein sequence ID" value="TQL61922.1"/>
    <property type="molecule type" value="Genomic_DNA"/>
</dbReference>
<evidence type="ECO:0000256" key="1">
    <source>
        <dbReference type="SAM" id="Phobius"/>
    </source>
</evidence>
<dbReference type="RefSeq" id="WP_141789645.1">
    <property type="nucleotide sequence ID" value="NZ_BAAAKX010000011.1"/>
</dbReference>
<accession>A0A542ZNK4</accession>
<protein>
    <submittedName>
        <fullName evidence="2">Uncharacterized protein</fullName>
    </submittedName>
</protein>